<gene>
    <name evidence="2" type="primary">LOC103205305</name>
</gene>
<proteinExistence type="predicted"/>
<dbReference type="RefSeq" id="XP_042638206.1">
    <property type="nucleotide sequence ID" value="XM_042782272.1"/>
</dbReference>
<accession>A0AC54ZDJ5</accession>
<evidence type="ECO:0000313" key="2">
    <source>
        <dbReference type="RefSeq" id="XP_042638206.1"/>
    </source>
</evidence>
<sequence>MISLKVDNLACHTLSSTLRRLFERYGNVGDVYIPRDPITNKSRSFGFVRFYNRSDAEVAMHALHRVMLHGRELWVQMARYGRHSHPRCGRHSDPRHGRLGRPSRWYREDGNKNERRSPRHLRSSPEAFRRSRRRLHRSPKSLRHSPAPLQPSCSTRYRRESKCTSSSKSPCKSPEEERS</sequence>
<reference evidence="2" key="1">
    <citation type="submission" date="2025-08" db="UniProtKB">
        <authorList>
            <consortium name="RefSeq"/>
        </authorList>
    </citation>
    <scope>IDENTIFICATION</scope>
</reference>
<name>A0AC54ZDJ5_ORYAF</name>
<dbReference type="Proteomes" id="UP000694850">
    <property type="component" value="Unplaced"/>
</dbReference>
<keyword evidence="1" id="KW-1185">Reference proteome</keyword>
<evidence type="ECO:0000313" key="1">
    <source>
        <dbReference type="Proteomes" id="UP000694850"/>
    </source>
</evidence>
<protein>
    <submittedName>
        <fullName evidence="2">Serine/arginine-rich splicing factor 2-like</fullName>
    </submittedName>
</protein>
<organism evidence="1 2">
    <name type="scientific">Orycteropus afer afer</name>
    <dbReference type="NCBI Taxonomy" id="1230840"/>
    <lineage>
        <taxon>Eukaryota</taxon>
        <taxon>Metazoa</taxon>
        <taxon>Chordata</taxon>
        <taxon>Craniata</taxon>
        <taxon>Vertebrata</taxon>
        <taxon>Euteleostomi</taxon>
        <taxon>Mammalia</taxon>
        <taxon>Eutheria</taxon>
        <taxon>Afrotheria</taxon>
        <taxon>Tubulidentata</taxon>
        <taxon>Orycteropodidae</taxon>
        <taxon>Orycteropus</taxon>
    </lineage>
</organism>